<dbReference type="Proteomes" id="UP000008514">
    <property type="component" value="Chromosome"/>
</dbReference>
<dbReference type="EMBL" id="CP003879">
    <property type="protein sequence ID" value="AFU69163.1"/>
    <property type="molecule type" value="Genomic_DNA"/>
</dbReference>
<name>K4IH90_PSYTT</name>
<dbReference type="eggNOG" id="ENOG5030TVM">
    <property type="taxonomic scope" value="Bacteria"/>
</dbReference>
<dbReference type="HOGENOM" id="CLU_725354_0_0_10"/>
<gene>
    <name evidence="1" type="ordered locus">P700755_002389</name>
</gene>
<proteinExistence type="predicted"/>
<evidence type="ECO:0000313" key="2">
    <source>
        <dbReference type="Proteomes" id="UP000008514"/>
    </source>
</evidence>
<dbReference type="KEGG" id="ptq:P700755_002389"/>
<sequence>MIKKSMPKKTILSKYYPVLKSDPDYRFLLYLQNITYTLKPSIEENAKASKPILSYCENLAKEAEVLLISIDDMENENDREKYFKSASSKLNLTREEKNQFEDLCESIPYKNNLRQLFSESIEHYFGIENTKEGGLFWIEAFENGLNAKFVHINDILNLDDTKRNDFLKNLFIKQLNSFEPLEIFIPTPIYKFEGLEISEDILDRLGDKELTSLSAFLYELRKKRREEKKIKLIIEYRNLSYKVFIPDIDQEVELYPKDKALYFLILLYSNGIDYYNLGDYEVFLIDILGKIKSQEREVTIKTVKNLIEKNEIMKPTKSNTNKSIKKLVNEFYKGDESYCKVITEEITYIRDSQILKILVDRDAVSGISNIKKLLVKPLKTE</sequence>
<accession>K4IH90</accession>
<dbReference type="AlphaFoldDB" id="K4IH90"/>
<reference evidence="1" key="2">
    <citation type="submission" date="2012-09" db="EMBL/GenBank/DDBJ databases">
        <title>The complete sequence of Psychroflexus torquis an extreme psychrophile from sea-ice that is stimulated by light.</title>
        <authorList>
            <person name="Feng S."/>
            <person name="Powell S.M."/>
            <person name="Bowman J.P."/>
        </authorList>
    </citation>
    <scope>NUCLEOTIDE SEQUENCE [LARGE SCALE GENOMIC DNA]</scope>
    <source>
        <strain evidence="1">ATCC 700755</strain>
    </source>
</reference>
<keyword evidence="2" id="KW-1185">Reference proteome</keyword>
<protein>
    <submittedName>
        <fullName evidence="1">Uncharacterized protein</fullName>
    </submittedName>
</protein>
<evidence type="ECO:0000313" key="1">
    <source>
        <dbReference type="EMBL" id="AFU69163.1"/>
    </source>
</evidence>
<reference evidence="1" key="1">
    <citation type="submission" date="2006-03" db="EMBL/GenBank/DDBJ databases">
        <authorList>
            <person name="Bowman J."/>
            <person name="Ferriera S."/>
            <person name="Johnson J."/>
            <person name="Kravitz S."/>
            <person name="Halpern A."/>
            <person name="Remington K."/>
            <person name="Beeson K."/>
            <person name="Tran B."/>
            <person name="Rogers Y.-H."/>
            <person name="Friedman R."/>
            <person name="Venter J.C."/>
        </authorList>
    </citation>
    <scope>NUCLEOTIDE SEQUENCE [LARGE SCALE GENOMIC DNA]</scope>
    <source>
        <strain evidence="1">ATCC 700755</strain>
    </source>
</reference>
<organism evidence="1 2">
    <name type="scientific">Psychroflexus torquis (strain ATCC 700755 / CIP 106069 / ACAM 623)</name>
    <dbReference type="NCBI Taxonomy" id="313595"/>
    <lineage>
        <taxon>Bacteria</taxon>
        <taxon>Pseudomonadati</taxon>
        <taxon>Bacteroidota</taxon>
        <taxon>Flavobacteriia</taxon>
        <taxon>Flavobacteriales</taxon>
        <taxon>Flavobacteriaceae</taxon>
        <taxon>Psychroflexus</taxon>
    </lineage>
</organism>